<keyword evidence="5" id="KW-0436">Ligase</keyword>
<evidence type="ECO:0000256" key="6">
    <source>
        <dbReference type="ARBA" id="ARBA00022741"/>
    </source>
</evidence>
<dbReference type="STRING" id="296587.C1E0C9"/>
<name>C1E0C9_MICCC</name>
<comment type="subcellular location">
    <subcellularLocation>
        <location evidence="1">Cytoplasm</location>
    </subcellularLocation>
</comment>
<dbReference type="GO" id="GO:0009507">
    <property type="term" value="C:chloroplast"/>
    <property type="evidence" value="ECO:0007669"/>
    <property type="project" value="TreeGrafter"/>
</dbReference>
<proteinExistence type="inferred from homology"/>
<evidence type="ECO:0000256" key="10">
    <source>
        <dbReference type="ARBA" id="ARBA00031900"/>
    </source>
</evidence>
<dbReference type="FunFam" id="3.30.980.10:FF:000003">
    <property type="entry name" value="Threonine--tRNA ligase, cytoplasmic"/>
    <property type="match status" value="1"/>
</dbReference>
<dbReference type="InterPro" id="IPR004154">
    <property type="entry name" value="Anticodon-bd"/>
</dbReference>
<evidence type="ECO:0000256" key="12">
    <source>
        <dbReference type="SAM" id="MobiDB-lite"/>
    </source>
</evidence>
<dbReference type="InterPro" id="IPR036621">
    <property type="entry name" value="Anticodon-bd_dom_sf"/>
</dbReference>
<evidence type="ECO:0000313" key="16">
    <source>
        <dbReference type="Proteomes" id="UP000002009"/>
    </source>
</evidence>
<evidence type="ECO:0000256" key="2">
    <source>
        <dbReference type="ARBA" id="ARBA00008226"/>
    </source>
</evidence>
<dbReference type="FunFam" id="3.30.930.10:FF:000213">
    <property type="entry name" value="Probable threonine--tRNA ligase, cytoplasmic"/>
    <property type="match status" value="1"/>
</dbReference>
<keyword evidence="8" id="KW-0648">Protein biosynthesis</keyword>
<dbReference type="SMART" id="SM00863">
    <property type="entry name" value="tRNA_SAD"/>
    <property type="match status" value="1"/>
</dbReference>
<evidence type="ECO:0000256" key="1">
    <source>
        <dbReference type="ARBA" id="ARBA00004496"/>
    </source>
</evidence>
<dbReference type="GeneID" id="8241216"/>
<keyword evidence="9" id="KW-0030">Aminoacyl-tRNA synthetase</keyword>
<evidence type="ECO:0000313" key="15">
    <source>
        <dbReference type="EMBL" id="ACO60795.1"/>
    </source>
</evidence>
<dbReference type="PANTHER" id="PTHR11451:SF46">
    <property type="entry name" value="THREONINE--TRNA LIGASE"/>
    <property type="match status" value="1"/>
</dbReference>
<sequence>MADTEAPVAPTEPAGPSPYEEKAPYYAKRIELFEKYFEREGAKVEEAKSKNEPIKVVMPDGAIKEGIKFVTSPWDIAMGIHKKLAQGSLLAHVDGQDWDMRRPLEGDCSLKLFGFDDPEGKELYWHSSAHVLGEALELEYGADLTIGPSIEEGFYYDCFLGERTLSASETDGIQKRMEAIIKEKQPFQRIVVSRAEALEMFQENKFKVELISNLPEDATISCYRCGPMVDLCRGPHLPDTAWIKTVSVNQCSRAHWRADVTKDPLVRVYAVTFPDKKLMAEYKLRIEEAKKRDHRLIGLNQELFFFHTLSPGSCFFLPQGAKIYNKLMEFIREKYWEYEYDEVITPNVYNFDLWKTSGHAAHYKENMFSFDVEKAEFGLKPMNCPGHCVMFGNRKRSFRELPMRLADFGVLHRNEFSGALHGLTRVRRFQQDDAHIFCRQDQMEKELAAFVKMLDEIYEVFGLTYEMKLSTRPEGYLGELETWNKAEAALEAALNGTGKEWKLNPGDGAFYGPKIDITVFDALKRRFQCATVQLDFQLPIRFNLSYVSEANEPERPIIIHRAILGSVERMFAILTEHFAGKWPFWLSPRQVMIVPISEQSRDYAHEVRSVLRKEGFYCEVDDSDRKMQKKVREAQLEQWNYILVVGEGEKTNRTVNIRTRDNVVHGEHKLEEGLLETLLEERRTKSLTCLFGVEKSAAAAAEKAAADAAAKAAAVEAVAEAQ</sequence>
<dbReference type="SUPFAM" id="SSF55681">
    <property type="entry name" value="Class II aaRS and biotin synthetases"/>
    <property type="match status" value="1"/>
</dbReference>
<dbReference type="CDD" id="cd00771">
    <property type="entry name" value="ThrRS_core"/>
    <property type="match status" value="1"/>
</dbReference>
<dbReference type="FunFam" id="3.30.930.10:FF:000198">
    <property type="entry name" value="Threonine--tRNA ligase mitochondrial 1"/>
    <property type="match status" value="1"/>
</dbReference>
<evidence type="ECO:0000256" key="5">
    <source>
        <dbReference type="ARBA" id="ARBA00022598"/>
    </source>
</evidence>
<dbReference type="InterPro" id="IPR012675">
    <property type="entry name" value="Beta-grasp_dom_sf"/>
</dbReference>
<dbReference type="InterPro" id="IPR002320">
    <property type="entry name" value="Thr-tRNA-ligase_IIa"/>
</dbReference>
<dbReference type="InterPro" id="IPR012947">
    <property type="entry name" value="tRNA_SAD"/>
</dbReference>
<dbReference type="Gene3D" id="3.30.980.10">
    <property type="entry name" value="Threonyl-trna Synthetase, Chain A, domain 2"/>
    <property type="match status" value="1"/>
</dbReference>
<dbReference type="CDD" id="cd00860">
    <property type="entry name" value="ThrRS_anticodon"/>
    <property type="match status" value="1"/>
</dbReference>
<dbReference type="SUPFAM" id="SSF55186">
    <property type="entry name" value="ThrRS/AlaRS common domain"/>
    <property type="match status" value="1"/>
</dbReference>
<dbReference type="HAMAP" id="MF_00184">
    <property type="entry name" value="Thr_tRNA_synth"/>
    <property type="match status" value="1"/>
</dbReference>
<keyword evidence="4" id="KW-0963">Cytoplasm</keyword>
<evidence type="ECO:0000259" key="13">
    <source>
        <dbReference type="PROSITE" id="PS50862"/>
    </source>
</evidence>
<dbReference type="PANTHER" id="PTHR11451">
    <property type="entry name" value="THREONINE-TRNA LIGASE"/>
    <property type="match status" value="1"/>
</dbReference>
<dbReference type="PROSITE" id="PS50862">
    <property type="entry name" value="AA_TRNA_LIGASE_II"/>
    <property type="match status" value="1"/>
</dbReference>
<evidence type="ECO:0000256" key="9">
    <source>
        <dbReference type="ARBA" id="ARBA00023146"/>
    </source>
</evidence>
<dbReference type="Gene3D" id="3.10.20.30">
    <property type="match status" value="1"/>
</dbReference>
<evidence type="ECO:0000256" key="8">
    <source>
        <dbReference type="ARBA" id="ARBA00022917"/>
    </source>
</evidence>
<dbReference type="InterPro" id="IPR006195">
    <property type="entry name" value="aa-tRNA-synth_II"/>
</dbReference>
<feature type="region of interest" description="Disordered" evidence="12">
    <location>
        <begin position="1"/>
        <end position="20"/>
    </location>
</feature>
<dbReference type="Gene3D" id="3.40.50.800">
    <property type="entry name" value="Anticodon-binding domain"/>
    <property type="match status" value="1"/>
</dbReference>
<dbReference type="Proteomes" id="UP000002009">
    <property type="component" value="Chromosome 2"/>
</dbReference>
<dbReference type="InterPro" id="IPR004095">
    <property type="entry name" value="TGS"/>
</dbReference>
<dbReference type="InterPro" id="IPR033728">
    <property type="entry name" value="ThrRS_core"/>
</dbReference>
<dbReference type="CDD" id="cd01667">
    <property type="entry name" value="TGS_ThrRS"/>
    <property type="match status" value="1"/>
</dbReference>
<dbReference type="KEGG" id="mis:MICPUN_79308"/>
<dbReference type="GO" id="GO:0005739">
    <property type="term" value="C:mitochondrion"/>
    <property type="evidence" value="ECO:0007669"/>
    <property type="project" value="TreeGrafter"/>
</dbReference>
<dbReference type="InterPro" id="IPR047246">
    <property type="entry name" value="ThrRS_anticodon"/>
</dbReference>
<dbReference type="PROSITE" id="PS51880">
    <property type="entry name" value="TGS"/>
    <property type="match status" value="1"/>
</dbReference>
<gene>
    <name evidence="15" type="ORF">MICPUN_79308</name>
</gene>
<dbReference type="eggNOG" id="KOG1637">
    <property type="taxonomic scope" value="Eukaryota"/>
</dbReference>
<dbReference type="SUPFAM" id="SSF81271">
    <property type="entry name" value="TGS-like"/>
    <property type="match status" value="1"/>
</dbReference>
<evidence type="ECO:0000259" key="14">
    <source>
        <dbReference type="PROSITE" id="PS51880"/>
    </source>
</evidence>
<dbReference type="FunFam" id="3.40.50.800:FF:000003">
    <property type="entry name" value="Threonine--tRNA ligase 2, cytoplasmic"/>
    <property type="match status" value="1"/>
</dbReference>
<feature type="domain" description="TGS" evidence="14">
    <location>
        <begin position="52"/>
        <end position="114"/>
    </location>
</feature>
<dbReference type="InterPro" id="IPR045864">
    <property type="entry name" value="aa-tRNA-synth_II/BPL/LPL"/>
</dbReference>
<dbReference type="PRINTS" id="PR01047">
    <property type="entry name" value="TRNASYNTHTHR"/>
</dbReference>
<dbReference type="OMA" id="MMNQRLW"/>
<dbReference type="FunFam" id="3.10.20.30:FF:000006">
    <property type="entry name" value="Threonine--tRNA ligase, cytoplasmic"/>
    <property type="match status" value="1"/>
</dbReference>
<dbReference type="Pfam" id="PF02824">
    <property type="entry name" value="TGS"/>
    <property type="match status" value="1"/>
</dbReference>
<dbReference type="Pfam" id="PF00587">
    <property type="entry name" value="tRNA-synt_2b"/>
    <property type="match status" value="1"/>
</dbReference>
<dbReference type="InterPro" id="IPR012676">
    <property type="entry name" value="TGS-like"/>
</dbReference>
<organism evidence="15 16">
    <name type="scientific">Micromonas commoda (strain RCC299 / NOUM17 / CCMP2709)</name>
    <name type="common">Picoplanktonic green alga</name>
    <dbReference type="NCBI Taxonomy" id="296587"/>
    <lineage>
        <taxon>Eukaryota</taxon>
        <taxon>Viridiplantae</taxon>
        <taxon>Chlorophyta</taxon>
        <taxon>Mamiellophyceae</taxon>
        <taxon>Mamiellales</taxon>
        <taxon>Mamiellaceae</taxon>
        <taxon>Micromonas</taxon>
    </lineage>
</organism>
<dbReference type="EC" id="6.1.1.3" evidence="3"/>
<dbReference type="GO" id="GO:0005524">
    <property type="term" value="F:ATP binding"/>
    <property type="evidence" value="ECO:0007669"/>
    <property type="project" value="UniProtKB-KW"/>
</dbReference>
<reference evidence="15 16" key="1">
    <citation type="journal article" date="2009" name="Science">
        <title>Green evolution and dynamic adaptations revealed by genomes of the marine picoeukaryotes Micromonas.</title>
        <authorList>
            <person name="Worden A.Z."/>
            <person name="Lee J.H."/>
            <person name="Mock T."/>
            <person name="Rouze P."/>
            <person name="Simmons M.P."/>
            <person name="Aerts A.L."/>
            <person name="Allen A.E."/>
            <person name="Cuvelier M.L."/>
            <person name="Derelle E."/>
            <person name="Everett M.V."/>
            <person name="Foulon E."/>
            <person name="Grimwood J."/>
            <person name="Gundlach H."/>
            <person name="Henrissat B."/>
            <person name="Napoli C."/>
            <person name="McDonald S.M."/>
            <person name="Parker M.S."/>
            <person name="Rombauts S."/>
            <person name="Salamov A."/>
            <person name="Von Dassow P."/>
            <person name="Badger J.H."/>
            <person name="Coutinho P.M."/>
            <person name="Demir E."/>
            <person name="Dubchak I."/>
            <person name="Gentemann C."/>
            <person name="Eikrem W."/>
            <person name="Gready J.E."/>
            <person name="John U."/>
            <person name="Lanier W."/>
            <person name="Lindquist E.A."/>
            <person name="Lucas S."/>
            <person name="Mayer K.F."/>
            <person name="Moreau H."/>
            <person name="Not F."/>
            <person name="Otillar R."/>
            <person name="Panaud O."/>
            <person name="Pangilinan J."/>
            <person name="Paulsen I."/>
            <person name="Piegu B."/>
            <person name="Poliakov A."/>
            <person name="Robbens S."/>
            <person name="Schmutz J."/>
            <person name="Toulza E."/>
            <person name="Wyss T."/>
            <person name="Zelensky A."/>
            <person name="Zhou K."/>
            <person name="Armbrust E.V."/>
            <person name="Bhattacharya D."/>
            <person name="Goodenough U.W."/>
            <person name="Van de Peer Y."/>
            <person name="Grigoriev I.V."/>
        </authorList>
    </citation>
    <scope>NUCLEOTIDE SEQUENCE [LARGE SCALE GENOMIC DNA]</scope>
    <source>
        <strain evidence="16">RCC299 / NOUM17</strain>
    </source>
</reference>
<dbReference type="EMBL" id="CP001323">
    <property type="protein sequence ID" value="ACO60795.1"/>
    <property type="molecule type" value="Genomic_DNA"/>
</dbReference>
<dbReference type="InterPro" id="IPR018163">
    <property type="entry name" value="Thr/Ala-tRNA-synth_IIc_edit"/>
</dbReference>
<dbReference type="Gene3D" id="3.30.930.10">
    <property type="entry name" value="Bira Bifunctional Protein, Domain 2"/>
    <property type="match status" value="1"/>
</dbReference>
<keyword evidence="6" id="KW-0547">Nucleotide-binding</keyword>
<dbReference type="AlphaFoldDB" id="C1E0C9"/>
<dbReference type="SUPFAM" id="SSF52954">
    <property type="entry name" value="Class II aaRS ABD-related"/>
    <property type="match status" value="1"/>
</dbReference>
<dbReference type="GO" id="GO:0006435">
    <property type="term" value="P:threonyl-tRNA aminoacylation"/>
    <property type="evidence" value="ECO:0007669"/>
    <property type="project" value="InterPro"/>
</dbReference>
<comment type="catalytic activity">
    <reaction evidence="11">
        <text>tRNA(Thr) + L-threonine + ATP = L-threonyl-tRNA(Thr) + AMP + diphosphate + H(+)</text>
        <dbReference type="Rhea" id="RHEA:24624"/>
        <dbReference type="Rhea" id="RHEA-COMP:9670"/>
        <dbReference type="Rhea" id="RHEA-COMP:9704"/>
        <dbReference type="ChEBI" id="CHEBI:15378"/>
        <dbReference type="ChEBI" id="CHEBI:30616"/>
        <dbReference type="ChEBI" id="CHEBI:33019"/>
        <dbReference type="ChEBI" id="CHEBI:57926"/>
        <dbReference type="ChEBI" id="CHEBI:78442"/>
        <dbReference type="ChEBI" id="CHEBI:78534"/>
        <dbReference type="ChEBI" id="CHEBI:456215"/>
        <dbReference type="EC" id="6.1.1.3"/>
    </reaction>
</comment>
<dbReference type="InParanoid" id="C1E0C9"/>
<evidence type="ECO:0000256" key="3">
    <source>
        <dbReference type="ARBA" id="ARBA00013163"/>
    </source>
</evidence>
<accession>C1E0C9</accession>
<comment type="similarity">
    <text evidence="2">Belongs to the class-II aminoacyl-tRNA synthetase family.</text>
</comment>
<keyword evidence="16" id="KW-1185">Reference proteome</keyword>
<dbReference type="NCBIfam" id="TIGR00418">
    <property type="entry name" value="thrS"/>
    <property type="match status" value="1"/>
</dbReference>
<dbReference type="Pfam" id="PF03129">
    <property type="entry name" value="HGTP_anticodon"/>
    <property type="match status" value="1"/>
</dbReference>
<dbReference type="FunCoup" id="C1E0C9">
    <property type="interactions" value="1998"/>
</dbReference>
<evidence type="ECO:0000256" key="4">
    <source>
        <dbReference type="ARBA" id="ARBA00022490"/>
    </source>
</evidence>
<dbReference type="OrthoDB" id="5423599at2759"/>
<dbReference type="RefSeq" id="XP_002499537.1">
    <property type="nucleotide sequence ID" value="XM_002499491.1"/>
</dbReference>
<dbReference type="GO" id="GO:0004829">
    <property type="term" value="F:threonine-tRNA ligase activity"/>
    <property type="evidence" value="ECO:0007669"/>
    <property type="project" value="UniProtKB-EC"/>
</dbReference>
<evidence type="ECO:0000256" key="7">
    <source>
        <dbReference type="ARBA" id="ARBA00022840"/>
    </source>
</evidence>
<protein>
    <recommendedName>
        <fullName evidence="3">threonine--tRNA ligase</fullName>
        <ecNumber evidence="3">6.1.1.3</ecNumber>
    </recommendedName>
    <alternativeName>
        <fullName evidence="10">Threonyl-tRNA synthetase</fullName>
    </alternativeName>
</protein>
<keyword evidence="7" id="KW-0067">ATP-binding</keyword>
<feature type="domain" description="Aminoacyl-transfer RNA synthetases class-II family profile" evidence="13">
    <location>
        <begin position="318"/>
        <end position="583"/>
    </location>
</feature>
<dbReference type="InterPro" id="IPR002314">
    <property type="entry name" value="aa-tRNA-synt_IIb"/>
</dbReference>
<evidence type="ECO:0000256" key="11">
    <source>
        <dbReference type="ARBA" id="ARBA00049515"/>
    </source>
</evidence>